<dbReference type="EMBL" id="JBHTMP010000025">
    <property type="protein sequence ID" value="MFD1322878.1"/>
    <property type="molecule type" value="Genomic_DNA"/>
</dbReference>
<keyword evidence="3 6" id="KW-1133">Transmembrane helix</keyword>
<reference evidence="8" key="1">
    <citation type="journal article" date="2019" name="Int. J. Syst. Evol. Microbiol.">
        <title>The Global Catalogue of Microorganisms (GCM) 10K type strain sequencing project: providing services to taxonomists for standard genome sequencing and annotation.</title>
        <authorList>
            <consortium name="The Broad Institute Genomics Platform"/>
            <consortium name="The Broad Institute Genome Sequencing Center for Infectious Disease"/>
            <person name="Wu L."/>
            <person name="Ma J."/>
        </authorList>
    </citation>
    <scope>NUCLEOTIDE SEQUENCE [LARGE SCALE GENOMIC DNA]</scope>
    <source>
        <strain evidence="8">JCM 31037</strain>
    </source>
</reference>
<feature type="compositionally biased region" description="Pro residues" evidence="5">
    <location>
        <begin position="31"/>
        <end position="57"/>
    </location>
</feature>
<comment type="caution">
    <text evidence="7">The sequence shown here is derived from an EMBL/GenBank/DDBJ whole genome shotgun (WGS) entry which is preliminary data.</text>
</comment>
<keyword evidence="2 6" id="KW-0812">Transmembrane</keyword>
<dbReference type="RefSeq" id="WP_377572034.1">
    <property type="nucleotide sequence ID" value="NZ_JBHTMP010000025.1"/>
</dbReference>
<evidence type="ECO:0000313" key="8">
    <source>
        <dbReference type="Proteomes" id="UP001597260"/>
    </source>
</evidence>
<evidence type="ECO:0000256" key="2">
    <source>
        <dbReference type="ARBA" id="ARBA00022692"/>
    </source>
</evidence>
<keyword evidence="8" id="KW-1185">Reference proteome</keyword>
<feature type="transmembrane region" description="Helical" evidence="6">
    <location>
        <begin position="124"/>
        <end position="144"/>
    </location>
</feature>
<dbReference type="InterPro" id="IPR019109">
    <property type="entry name" value="MamF_MmsF"/>
</dbReference>
<evidence type="ECO:0000256" key="6">
    <source>
        <dbReference type="SAM" id="Phobius"/>
    </source>
</evidence>
<feature type="region of interest" description="Disordered" evidence="5">
    <location>
        <begin position="1"/>
        <end position="63"/>
    </location>
</feature>
<protein>
    <submittedName>
        <fullName evidence="7">DUF4870 domain-containing protein</fullName>
    </submittedName>
</protein>
<dbReference type="Proteomes" id="UP001597260">
    <property type="component" value="Unassembled WGS sequence"/>
</dbReference>
<name>A0ABW3YEN6_9ACTN</name>
<evidence type="ECO:0000256" key="4">
    <source>
        <dbReference type="ARBA" id="ARBA00023136"/>
    </source>
</evidence>
<gene>
    <name evidence="7" type="ORF">ACFQ4H_17440</name>
</gene>
<feature type="compositionally biased region" description="Low complexity" evidence="5">
    <location>
        <begin position="17"/>
        <end position="30"/>
    </location>
</feature>
<evidence type="ECO:0000313" key="7">
    <source>
        <dbReference type="EMBL" id="MFD1322878.1"/>
    </source>
</evidence>
<dbReference type="Pfam" id="PF09685">
    <property type="entry name" value="MamF_MmsF"/>
    <property type="match status" value="1"/>
</dbReference>
<keyword evidence="4 6" id="KW-0472">Membrane</keyword>
<evidence type="ECO:0000256" key="1">
    <source>
        <dbReference type="ARBA" id="ARBA00004141"/>
    </source>
</evidence>
<sequence>MPGEAPSPGHAPPPAEPTQYEAPQYQAPQYEAPPPGGNYPPPGGYPPPGDYPPPGGYPPGGGYYGGGPTPAGYPSSDDKTWSLLAHFLGPVGVFVGGGLLGWVGPLIAMMAKGPQSPTVRAHSVAALNFQITWAIATALGYVLATVTCGILFFVPMLVFLVPVIFGIIGGVKANEGLLYRYPMTYNFVK</sequence>
<organism evidence="7 8">
    <name type="scientific">Micromonospora sonneratiae</name>
    <dbReference type="NCBI Taxonomy" id="1184706"/>
    <lineage>
        <taxon>Bacteria</taxon>
        <taxon>Bacillati</taxon>
        <taxon>Actinomycetota</taxon>
        <taxon>Actinomycetes</taxon>
        <taxon>Micromonosporales</taxon>
        <taxon>Micromonosporaceae</taxon>
        <taxon>Micromonospora</taxon>
    </lineage>
</organism>
<proteinExistence type="predicted"/>
<evidence type="ECO:0000256" key="5">
    <source>
        <dbReference type="SAM" id="MobiDB-lite"/>
    </source>
</evidence>
<comment type="subcellular location">
    <subcellularLocation>
        <location evidence="1">Membrane</location>
        <topology evidence="1">Multi-pass membrane protein</topology>
    </subcellularLocation>
</comment>
<feature type="transmembrane region" description="Helical" evidence="6">
    <location>
        <begin position="83"/>
        <end position="103"/>
    </location>
</feature>
<evidence type="ECO:0000256" key="3">
    <source>
        <dbReference type="ARBA" id="ARBA00022989"/>
    </source>
</evidence>
<accession>A0ABW3YEN6</accession>
<feature type="transmembrane region" description="Helical" evidence="6">
    <location>
        <begin position="150"/>
        <end position="171"/>
    </location>
</feature>